<feature type="transmembrane region" description="Helical" evidence="4">
    <location>
        <begin position="7"/>
        <end position="29"/>
    </location>
</feature>
<dbReference type="InterPro" id="IPR050327">
    <property type="entry name" value="Proton-linked_MCT"/>
</dbReference>
<feature type="transmembrane region" description="Helical" evidence="4">
    <location>
        <begin position="161"/>
        <end position="182"/>
    </location>
</feature>
<dbReference type="PANTHER" id="PTHR11360">
    <property type="entry name" value="MONOCARBOXYLATE TRANSPORTER"/>
    <property type="match status" value="1"/>
</dbReference>
<gene>
    <name evidence="5" type="ORF">KL86DES1_21226</name>
</gene>
<keyword evidence="1 4" id="KW-0812">Transmembrane</keyword>
<dbReference type="RefSeq" id="WP_179980639.1">
    <property type="nucleotide sequence ID" value="NZ_LT608333.1"/>
</dbReference>
<keyword evidence="2 4" id="KW-1133">Transmembrane helix</keyword>
<evidence type="ECO:0000256" key="1">
    <source>
        <dbReference type="ARBA" id="ARBA00022692"/>
    </source>
</evidence>
<sequence length="409" mass="43871">MFYGWKISLLSMGGNFMLQGSVLYCMNAFMEPLCDAYGWTRAELNVSMAVAALVGQLAMPVAASLSARFSLRRLMASGALVGGVATILQGMTGNMALFTLLFTIAWSATQICGGVVGNALVSNWFYYFRGRAFGVANAGTSLSGVVLPLAAMVLINHFDVSTAYLVLGLLTCALAPLSWALVRDTPQAMHMHPDGRRHDPPVSRKQCATDTSFTGLLHSPRAYCLGMTFGLALMVSSSVMSQMKPRFVDLGIAPYPAMLLACSAALCAALGKYVWGWACDRFTPLTAVHGIMLACAASLCLGFLPPNVWTMTVFSLSFGLCVGGLWTVLPAVVSYYYGSGNFLPSYKFVSIFIMLRCLGYPIMGYSYEITGGYGAADIAFVGLLLLSLGLSLYLREGDAVEGAVRRRRV</sequence>
<feature type="transmembrane region" description="Helical" evidence="4">
    <location>
        <begin position="282"/>
        <end position="304"/>
    </location>
</feature>
<accession>A0A212L715</accession>
<feature type="transmembrane region" description="Helical" evidence="4">
    <location>
        <begin position="133"/>
        <end position="155"/>
    </location>
</feature>
<evidence type="ECO:0000256" key="2">
    <source>
        <dbReference type="ARBA" id="ARBA00022989"/>
    </source>
</evidence>
<feature type="transmembrane region" description="Helical" evidence="4">
    <location>
        <begin position="316"/>
        <end position="336"/>
    </location>
</feature>
<reference evidence="5" key="1">
    <citation type="submission" date="2016-08" db="EMBL/GenBank/DDBJ databases">
        <authorList>
            <person name="Seilhamer J.J."/>
        </authorList>
    </citation>
    <scope>NUCLEOTIDE SEQUENCE</scope>
    <source>
        <strain evidence="5">86-1</strain>
    </source>
</reference>
<feature type="transmembrane region" description="Helical" evidence="4">
    <location>
        <begin position="97"/>
        <end position="121"/>
    </location>
</feature>
<name>A0A212L715_9BACT</name>
<feature type="transmembrane region" description="Helical" evidence="4">
    <location>
        <begin position="252"/>
        <end position="275"/>
    </location>
</feature>
<evidence type="ECO:0000256" key="3">
    <source>
        <dbReference type="ARBA" id="ARBA00023136"/>
    </source>
</evidence>
<dbReference type="InterPro" id="IPR036259">
    <property type="entry name" value="MFS_trans_sf"/>
</dbReference>
<protein>
    <submittedName>
        <fullName evidence="5">Major facilitator superfamily MFS_1</fullName>
    </submittedName>
</protein>
<evidence type="ECO:0000256" key="4">
    <source>
        <dbReference type="SAM" id="Phobius"/>
    </source>
</evidence>
<dbReference type="Gene3D" id="1.20.1250.20">
    <property type="entry name" value="MFS general substrate transporter like domains"/>
    <property type="match status" value="2"/>
</dbReference>
<feature type="transmembrane region" description="Helical" evidence="4">
    <location>
        <begin position="222"/>
        <end position="240"/>
    </location>
</feature>
<dbReference type="AlphaFoldDB" id="A0A212L715"/>
<dbReference type="GO" id="GO:0022857">
    <property type="term" value="F:transmembrane transporter activity"/>
    <property type="evidence" value="ECO:0007669"/>
    <property type="project" value="InterPro"/>
</dbReference>
<feature type="transmembrane region" description="Helical" evidence="4">
    <location>
        <begin position="74"/>
        <end position="91"/>
    </location>
</feature>
<proteinExistence type="predicted"/>
<dbReference type="PANTHER" id="PTHR11360:SF284">
    <property type="entry name" value="EG:103B4.3 PROTEIN-RELATED"/>
    <property type="match status" value="1"/>
</dbReference>
<evidence type="ECO:0000313" key="5">
    <source>
        <dbReference type="EMBL" id="SCM73320.1"/>
    </source>
</evidence>
<dbReference type="EMBL" id="FMJC01000002">
    <property type="protein sequence ID" value="SCM73320.1"/>
    <property type="molecule type" value="Genomic_DNA"/>
</dbReference>
<feature type="transmembrane region" description="Helical" evidence="4">
    <location>
        <begin position="49"/>
        <end position="67"/>
    </location>
</feature>
<feature type="transmembrane region" description="Helical" evidence="4">
    <location>
        <begin position="348"/>
        <end position="367"/>
    </location>
</feature>
<keyword evidence="3 4" id="KW-0472">Membrane</keyword>
<dbReference type="InterPro" id="IPR011701">
    <property type="entry name" value="MFS"/>
</dbReference>
<organism evidence="5">
    <name type="scientific">uncultured Desulfovibrio sp</name>
    <dbReference type="NCBI Taxonomy" id="167968"/>
    <lineage>
        <taxon>Bacteria</taxon>
        <taxon>Pseudomonadati</taxon>
        <taxon>Thermodesulfobacteriota</taxon>
        <taxon>Desulfovibrionia</taxon>
        <taxon>Desulfovibrionales</taxon>
        <taxon>Desulfovibrionaceae</taxon>
        <taxon>Desulfovibrio</taxon>
        <taxon>environmental samples</taxon>
    </lineage>
</organism>
<dbReference type="Pfam" id="PF07690">
    <property type="entry name" value="MFS_1"/>
    <property type="match status" value="1"/>
</dbReference>
<dbReference type="SUPFAM" id="SSF103473">
    <property type="entry name" value="MFS general substrate transporter"/>
    <property type="match status" value="1"/>
</dbReference>
<feature type="transmembrane region" description="Helical" evidence="4">
    <location>
        <begin position="373"/>
        <end position="394"/>
    </location>
</feature>